<evidence type="ECO:0000313" key="1">
    <source>
        <dbReference type="EMBL" id="KAH6929075.1"/>
    </source>
</evidence>
<sequence length="88" mass="9526">MAAARTSRKPIIWKYPLHPRTAVIGDSQTKYFCNHFNPSNPDAPMFVCQPGANIESVGDLIDFVSRGVSALVLHVGTNDVARTSAANI</sequence>
<name>A0ACB7S3L3_HYAAI</name>
<organism evidence="1 2">
    <name type="scientific">Hyalomma asiaticum</name>
    <name type="common">Tick</name>
    <dbReference type="NCBI Taxonomy" id="266040"/>
    <lineage>
        <taxon>Eukaryota</taxon>
        <taxon>Metazoa</taxon>
        <taxon>Ecdysozoa</taxon>
        <taxon>Arthropoda</taxon>
        <taxon>Chelicerata</taxon>
        <taxon>Arachnida</taxon>
        <taxon>Acari</taxon>
        <taxon>Parasitiformes</taxon>
        <taxon>Ixodida</taxon>
        <taxon>Ixodoidea</taxon>
        <taxon>Ixodidae</taxon>
        <taxon>Hyalomminae</taxon>
        <taxon>Hyalomma</taxon>
    </lineage>
</organism>
<reference evidence="1" key="1">
    <citation type="submission" date="2020-05" db="EMBL/GenBank/DDBJ databases">
        <title>Large-scale comparative analyses of tick genomes elucidate their genetic diversity and vector capacities.</title>
        <authorList>
            <person name="Jia N."/>
            <person name="Wang J."/>
            <person name="Shi W."/>
            <person name="Du L."/>
            <person name="Sun Y."/>
            <person name="Zhan W."/>
            <person name="Jiang J."/>
            <person name="Wang Q."/>
            <person name="Zhang B."/>
            <person name="Ji P."/>
            <person name="Sakyi L.B."/>
            <person name="Cui X."/>
            <person name="Yuan T."/>
            <person name="Jiang B."/>
            <person name="Yang W."/>
            <person name="Lam T.T.-Y."/>
            <person name="Chang Q."/>
            <person name="Ding S."/>
            <person name="Wang X."/>
            <person name="Zhu J."/>
            <person name="Ruan X."/>
            <person name="Zhao L."/>
            <person name="Wei J."/>
            <person name="Que T."/>
            <person name="Du C."/>
            <person name="Cheng J."/>
            <person name="Dai P."/>
            <person name="Han X."/>
            <person name="Huang E."/>
            <person name="Gao Y."/>
            <person name="Liu J."/>
            <person name="Shao H."/>
            <person name="Ye R."/>
            <person name="Li L."/>
            <person name="Wei W."/>
            <person name="Wang X."/>
            <person name="Wang C."/>
            <person name="Yang T."/>
            <person name="Huo Q."/>
            <person name="Li W."/>
            <person name="Guo W."/>
            <person name="Chen H."/>
            <person name="Zhou L."/>
            <person name="Ni X."/>
            <person name="Tian J."/>
            <person name="Zhou Y."/>
            <person name="Sheng Y."/>
            <person name="Liu T."/>
            <person name="Pan Y."/>
            <person name="Xia L."/>
            <person name="Li J."/>
            <person name="Zhao F."/>
            <person name="Cao W."/>
        </authorList>
    </citation>
    <scope>NUCLEOTIDE SEQUENCE</scope>
    <source>
        <strain evidence="1">Hyas-2018</strain>
    </source>
</reference>
<protein>
    <submittedName>
        <fullName evidence="1">Uncharacterized protein</fullName>
    </submittedName>
</protein>
<proteinExistence type="predicted"/>
<evidence type="ECO:0000313" key="2">
    <source>
        <dbReference type="Proteomes" id="UP000821845"/>
    </source>
</evidence>
<keyword evidence="2" id="KW-1185">Reference proteome</keyword>
<comment type="caution">
    <text evidence="1">The sequence shown here is derived from an EMBL/GenBank/DDBJ whole genome shotgun (WGS) entry which is preliminary data.</text>
</comment>
<accession>A0ACB7S3L3</accession>
<dbReference type="Proteomes" id="UP000821845">
    <property type="component" value="Chromosome 6"/>
</dbReference>
<gene>
    <name evidence="1" type="ORF">HPB50_022966</name>
</gene>
<dbReference type="EMBL" id="CM023486">
    <property type="protein sequence ID" value="KAH6929075.1"/>
    <property type="molecule type" value="Genomic_DNA"/>
</dbReference>